<evidence type="ECO:0000313" key="3">
    <source>
        <dbReference type="EMBL" id="MBX5089341.1"/>
    </source>
</evidence>
<comment type="caution">
    <text evidence="3">The sequence shown here is derived from an EMBL/GenBank/DDBJ whole genome shotgun (WGS) entry which is preliminary data.</text>
</comment>
<dbReference type="Proteomes" id="UP000770629">
    <property type="component" value="Unassembled WGS sequence"/>
</dbReference>
<proteinExistence type="predicted"/>
<gene>
    <name evidence="3" type="ORF">HJB60_09175</name>
</gene>
<sequence>MLFGGAGLAYNRFTANDAYYIYPSAGVIQWTEPYLDISDRTEVARGDVSGRTAVIVFIGQSLSVNSVPTAYTPVNSNIDQLNIWDGKLYKAKDPLLGINGGDSQHRGTWLLRMADKLISDGHYDRVIIVPMGVGNTRVGQWSDPNLEPYLFNRINTAGLRMRDAGLPCTAIMWGQGESDTSANTSQASYAASLQKVIGEFKRAIPGCPFLVAQEAYYYGNTSAAVLAAQASVVDNVHVFAGENVELIGPSGRYDNTHLNESGADQRATLAVSALVAALGL</sequence>
<keyword evidence="1" id="KW-0378">Hydrolase</keyword>
<accession>A0ABS7IG83</accession>
<evidence type="ECO:0000259" key="2">
    <source>
        <dbReference type="Pfam" id="PF03629"/>
    </source>
</evidence>
<dbReference type="EMBL" id="JABDYF010000003">
    <property type="protein sequence ID" value="MBX5089341.1"/>
    <property type="molecule type" value="Genomic_DNA"/>
</dbReference>
<dbReference type="SUPFAM" id="SSF52266">
    <property type="entry name" value="SGNH hydrolase"/>
    <property type="match status" value="1"/>
</dbReference>
<dbReference type="InterPro" id="IPR005181">
    <property type="entry name" value="SASA"/>
</dbReference>
<dbReference type="Gene3D" id="3.40.50.1110">
    <property type="entry name" value="SGNH hydrolase"/>
    <property type="match status" value="1"/>
</dbReference>
<dbReference type="InterPro" id="IPR036514">
    <property type="entry name" value="SGNH_hydro_sf"/>
</dbReference>
<evidence type="ECO:0000256" key="1">
    <source>
        <dbReference type="ARBA" id="ARBA00022801"/>
    </source>
</evidence>
<dbReference type="Pfam" id="PF03629">
    <property type="entry name" value="SASA"/>
    <property type="match status" value="1"/>
</dbReference>
<evidence type="ECO:0000313" key="4">
    <source>
        <dbReference type="Proteomes" id="UP000770629"/>
    </source>
</evidence>
<name>A0ABS7IG83_9HYPH</name>
<feature type="domain" description="Sialate O-acetylesterase" evidence="2">
    <location>
        <begin position="111"/>
        <end position="263"/>
    </location>
</feature>
<organism evidence="3 4">
    <name type="scientific">Rhizobium lentis</name>
    <dbReference type="NCBI Taxonomy" id="1138194"/>
    <lineage>
        <taxon>Bacteria</taxon>
        <taxon>Pseudomonadati</taxon>
        <taxon>Pseudomonadota</taxon>
        <taxon>Alphaproteobacteria</taxon>
        <taxon>Hyphomicrobiales</taxon>
        <taxon>Rhizobiaceae</taxon>
        <taxon>Rhizobium/Agrobacterium group</taxon>
        <taxon>Rhizobium</taxon>
    </lineage>
</organism>
<keyword evidence="4" id="KW-1185">Reference proteome</keyword>
<reference evidence="3 4" key="1">
    <citation type="submission" date="2020-04" db="EMBL/GenBank/DDBJ databases">
        <title>Global-level population genomics: horizontal gene transfer, symbiosis and evolution in Rhizobia.</title>
        <authorList>
            <person name="Gai Y."/>
        </authorList>
    </citation>
    <scope>NUCLEOTIDE SEQUENCE [LARGE SCALE GENOMIC DNA]</scope>
    <source>
        <strain evidence="3 4">BLR33</strain>
    </source>
</reference>
<dbReference type="RefSeq" id="WP_221119225.1">
    <property type="nucleotide sequence ID" value="NZ_JABDYF010000003.1"/>
</dbReference>
<protein>
    <recommendedName>
        <fullName evidence="2">Sialate O-acetylesterase domain-containing protein</fullName>
    </recommendedName>
</protein>